<evidence type="ECO:0000313" key="7">
    <source>
        <dbReference type="Proteomes" id="UP000017842"/>
    </source>
</evidence>
<dbReference type="EMBL" id="AYLO01000049">
    <property type="protein sequence ID" value="ESS72704.1"/>
    <property type="molecule type" value="Genomic_DNA"/>
</dbReference>
<evidence type="ECO:0000313" key="6">
    <source>
        <dbReference type="EMBL" id="ESS72704.1"/>
    </source>
</evidence>
<keyword evidence="7" id="KW-1185">Reference proteome</keyword>
<keyword evidence="3 5" id="KW-1133">Transmembrane helix</keyword>
<dbReference type="InterPro" id="IPR050739">
    <property type="entry name" value="MFP"/>
</dbReference>
<dbReference type="GO" id="GO:0016020">
    <property type="term" value="C:membrane"/>
    <property type="evidence" value="ECO:0007669"/>
    <property type="project" value="UniProtKB-SubCell"/>
</dbReference>
<reference evidence="6 7" key="1">
    <citation type="journal article" date="2013" name="Genome Announc.">
        <title>Draft Genome Sequence of the Methanotrophic Gammaproteobacterium Methyloglobulus morosus DSM 22980 Strain KoM1.</title>
        <authorList>
            <person name="Poehlein A."/>
            <person name="Deutzmann J.S."/>
            <person name="Daniel R."/>
            <person name="Simeonova D.D."/>
        </authorList>
    </citation>
    <scope>NUCLEOTIDE SEQUENCE [LARGE SCALE GENOMIC DNA]</scope>
    <source>
        <strain evidence="6 7">KoM1</strain>
    </source>
</reference>
<evidence type="ECO:0000256" key="3">
    <source>
        <dbReference type="ARBA" id="ARBA00022989"/>
    </source>
</evidence>
<accession>V5BXY0</accession>
<evidence type="ECO:0000256" key="1">
    <source>
        <dbReference type="ARBA" id="ARBA00004167"/>
    </source>
</evidence>
<dbReference type="PANTHER" id="PTHR30386">
    <property type="entry name" value="MEMBRANE FUSION SUBUNIT OF EMRAB-TOLC MULTIDRUG EFFLUX PUMP"/>
    <property type="match status" value="1"/>
</dbReference>
<keyword evidence="4 5" id="KW-0472">Membrane</keyword>
<proteinExistence type="predicted"/>
<dbReference type="RefSeq" id="WP_023494293.1">
    <property type="nucleotide sequence ID" value="NZ_AYLO01000049.1"/>
</dbReference>
<evidence type="ECO:0000256" key="2">
    <source>
        <dbReference type="ARBA" id="ARBA00022692"/>
    </source>
</evidence>
<sequence>MPGLTTYSNHGLVERSKERSLESCEYSIYTQELLGKPPAWILRWGGVVMLSIMVAIIALSWMVKYPDIVSAKVTITTPIPPASLVARQSGKLHWLKNSEDRQVTKNELIAVLDSPTSYTDVSALKDWLRHYNSHRDDLRFLSSLPQNLRLGDSQNQFALFQKQVNELLFFLELNPLPKKIAINQQKQLQLEAMLEKFQRQGVILQNENTLLDKNLLRFQALLQKNLVSANSVDEKQLTSLNNRRQQEQMSLEATRIRVELTNLSAELNDLRVADTNKREAFKLNLEEAYQALQTSLSQWEKNFLLVSPIDGRLVFSKYWGEHQFVNSGEEVVSIVPFEKQTILAKMKMPLENSGKVKKGQKILIKLAAYPYQEYGQIVSQINSISLIPRENLYTVEAILPSPLVTSYKKTLGFHQEMQGQAEIVTEDMRLLERLFYQIRKVIKKTE</sequence>
<comment type="subcellular location">
    <subcellularLocation>
        <location evidence="1">Membrane</location>
        <topology evidence="1">Single-pass membrane protein</topology>
    </subcellularLocation>
</comment>
<gene>
    <name evidence="6" type="ORF">MGMO_50c00200</name>
</gene>
<comment type="caution">
    <text evidence="6">The sequence shown here is derived from an EMBL/GenBank/DDBJ whole genome shotgun (WGS) entry which is preliminary data.</text>
</comment>
<name>V5BXY0_9GAMM</name>
<feature type="transmembrane region" description="Helical" evidence="5">
    <location>
        <begin position="41"/>
        <end position="63"/>
    </location>
</feature>
<protein>
    <submittedName>
        <fullName evidence="6">Putative hemolysin secretion transport system membrane protein</fullName>
    </submittedName>
</protein>
<evidence type="ECO:0000256" key="5">
    <source>
        <dbReference type="SAM" id="Phobius"/>
    </source>
</evidence>
<organism evidence="6 7">
    <name type="scientific">Methyloglobulus morosus KoM1</name>
    <dbReference type="NCBI Taxonomy" id="1116472"/>
    <lineage>
        <taxon>Bacteria</taxon>
        <taxon>Pseudomonadati</taxon>
        <taxon>Pseudomonadota</taxon>
        <taxon>Gammaproteobacteria</taxon>
        <taxon>Methylococcales</taxon>
        <taxon>Methylococcaceae</taxon>
        <taxon>Methyloglobulus</taxon>
    </lineage>
</organism>
<dbReference type="Proteomes" id="UP000017842">
    <property type="component" value="Unassembled WGS sequence"/>
</dbReference>
<dbReference type="AlphaFoldDB" id="V5BXY0"/>
<dbReference type="eggNOG" id="COG1566">
    <property type="taxonomic scope" value="Bacteria"/>
</dbReference>
<keyword evidence="2 5" id="KW-0812">Transmembrane</keyword>
<evidence type="ECO:0000256" key="4">
    <source>
        <dbReference type="ARBA" id="ARBA00023136"/>
    </source>
</evidence>
<dbReference type="OrthoDB" id="7057889at2"/>
<dbReference type="STRING" id="1116472.MGMO_50c00200"/>
<dbReference type="PANTHER" id="PTHR30386:SF26">
    <property type="entry name" value="TRANSPORT PROTEIN COMB"/>
    <property type="match status" value="1"/>
</dbReference>